<dbReference type="AlphaFoldDB" id="A0A381VV34"/>
<dbReference type="EMBL" id="UINC01009821">
    <property type="protein sequence ID" value="SVA43941.1"/>
    <property type="molecule type" value="Genomic_DNA"/>
</dbReference>
<dbReference type="SUPFAM" id="SSF51735">
    <property type="entry name" value="NAD(P)-binding Rossmann-fold domains"/>
    <property type="match status" value="1"/>
</dbReference>
<sequence>MKKILIIGGAGYIGSRLIWDLPATFDITVVDCLWFGNYLPSSVKVINKNALTLEPVDVEGFDCVIFLGGLSNDPMADFSPQQNFIENTALPSYLGYICKKSGVDRFIYAGSCSVYGFTNNIPMEESTKPNPKFPYGISKLLGENAIMALEGDNFRPISLRQGTVGGWSPRMRFDLVVNTMTKSALLDGRILVNNPNLWRPLVDIRDVVSAYKKAIDSPLELTGVFNISEKNYTVGQLGEEIHKYLTSTRGYDVDLEILDIEDKRNYKVNTTKAKIELGFTSKYNPIDSVTDIFDNMDLDNCDFSDPKYYNIEVFTRLHDMFEL</sequence>
<gene>
    <name evidence="2" type="ORF">METZ01_LOCUS96795</name>
</gene>
<evidence type="ECO:0000259" key="1">
    <source>
        <dbReference type="Pfam" id="PF01370"/>
    </source>
</evidence>
<dbReference type="InterPro" id="IPR001509">
    <property type="entry name" value="Epimerase_deHydtase"/>
</dbReference>
<organism evidence="2">
    <name type="scientific">marine metagenome</name>
    <dbReference type="NCBI Taxonomy" id="408172"/>
    <lineage>
        <taxon>unclassified sequences</taxon>
        <taxon>metagenomes</taxon>
        <taxon>ecological metagenomes</taxon>
    </lineage>
</organism>
<dbReference type="InterPro" id="IPR036291">
    <property type="entry name" value="NAD(P)-bd_dom_sf"/>
</dbReference>
<name>A0A381VV34_9ZZZZ</name>
<accession>A0A381VV34</accession>
<dbReference type="Pfam" id="PF01370">
    <property type="entry name" value="Epimerase"/>
    <property type="match status" value="1"/>
</dbReference>
<dbReference type="CDD" id="cd08946">
    <property type="entry name" value="SDR_e"/>
    <property type="match status" value="1"/>
</dbReference>
<dbReference type="Gene3D" id="3.40.50.720">
    <property type="entry name" value="NAD(P)-binding Rossmann-like Domain"/>
    <property type="match status" value="1"/>
</dbReference>
<feature type="domain" description="NAD-dependent epimerase/dehydratase" evidence="1">
    <location>
        <begin position="4"/>
        <end position="227"/>
    </location>
</feature>
<dbReference type="InterPro" id="IPR050177">
    <property type="entry name" value="Lipid_A_modif_metabolic_enz"/>
</dbReference>
<evidence type="ECO:0000313" key="2">
    <source>
        <dbReference type="EMBL" id="SVA43941.1"/>
    </source>
</evidence>
<dbReference type="PANTHER" id="PTHR43245">
    <property type="entry name" value="BIFUNCTIONAL POLYMYXIN RESISTANCE PROTEIN ARNA"/>
    <property type="match status" value="1"/>
</dbReference>
<reference evidence="2" key="1">
    <citation type="submission" date="2018-05" db="EMBL/GenBank/DDBJ databases">
        <authorList>
            <person name="Lanie J.A."/>
            <person name="Ng W.-L."/>
            <person name="Kazmierczak K.M."/>
            <person name="Andrzejewski T.M."/>
            <person name="Davidsen T.M."/>
            <person name="Wayne K.J."/>
            <person name="Tettelin H."/>
            <person name="Glass J.I."/>
            <person name="Rusch D."/>
            <person name="Podicherti R."/>
            <person name="Tsui H.-C.T."/>
            <person name="Winkler M.E."/>
        </authorList>
    </citation>
    <scope>NUCLEOTIDE SEQUENCE</scope>
</reference>
<protein>
    <recommendedName>
        <fullName evidence="1">NAD-dependent epimerase/dehydratase domain-containing protein</fullName>
    </recommendedName>
</protein>
<proteinExistence type="predicted"/>
<dbReference type="PANTHER" id="PTHR43245:SF23">
    <property type="entry name" value="NAD(P)-BINDING DOMAIN-CONTAINING PROTEIN"/>
    <property type="match status" value="1"/>
</dbReference>